<feature type="compositionally biased region" description="Basic and acidic residues" evidence="1">
    <location>
        <begin position="117"/>
        <end position="127"/>
    </location>
</feature>
<dbReference type="RefSeq" id="XP_037161169.1">
    <property type="nucleotide sequence ID" value="XM_037311925.1"/>
</dbReference>
<keyword evidence="3" id="KW-1185">Reference proteome</keyword>
<protein>
    <submittedName>
        <fullName evidence="2">Uncharacterized protein</fullName>
    </submittedName>
</protein>
<dbReference type="Proteomes" id="UP000578531">
    <property type="component" value="Unassembled WGS sequence"/>
</dbReference>
<dbReference type="EMBL" id="JACCJC010000054">
    <property type="protein sequence ID" value="KAF6231737.1"/>
    <property type="molecule type" value="Genomic_DNA"/>
</dbReference>
<organism evidence="2 3">
    <name type="scientific">Letharia columbiana</name>
    <dbReference type="NCBI Taxonomy" id="112416"/>
    <lineage>
        <taxon>Eukaryota</taxon>
        <taxon>Fungi</taxon>
        <taxon>Dikarya</taxon>
        <taxon>Ascomycota</taxon>
        <taxon>Pezizomycotina</taxon>
        <taxon>Lecanoromycetes</taxon>
        <taxon>OSLEUM clade</taxon>
        <taxon>Lecanoromycetidae</taxon>
        <taxon>Lecanorales</taxon>
        <taxon>Lecanorineae</taxon>
        <taxon>Parmeliaceae</taxon>
        <taxon>Letharia</taxon>
    </lineage>
</organism>
<feature type="region of interest" description="Disordered" evidence="1">
    <location>
        <begin position="101"/>
        <end position="131"/>
    </location>
</feature>
<evidence type="ECO:0000313" key="2">
    <source>
        <dbReference type="EMBL" id="KAF6231737.1"/>
    </source>
</evidence>
<evidence type="ECO:0000313" key="3">
    <source>
        <dbReference type="Proteomes" id="UP000578531"/>
    </source>
</evidence>
<accession>A0A8H6L191</accession>
<feature type="region of interest" description="Disordered" evidence="1">
    <location>
        <begin position="30"/>
        <end position="55"/>
    </location>
</feature>
<gene>
    <name evidence="2" type="ORF">HO173_010039</name>
</gene>
<name>A0A8H6L191_9LECA</name>
<evidence type="ECO:0000256" key="1">
    <source>
        <dbReference type="SAM" id="MobiDB-lite"/>
    </source>
</evidence>
<feature type="compositionally biased region" description="Basic and acidic residues" evidence="1">
    <location>
        <begin position="30"/>
        <end position="41"/>
    </location>
</feature>
<sequence>MNGNTFRLTSTEVCQNHKIRALRKLHNKLDSDLNGNSERRTGPAIPQTMSTTPVPPLLAPPSEVTETILSCLSDATDPEPTLTIHRRTHWIFRAMIDPAPHGSTRRYGRGAKIQQAEPKRSGPDPAERGPPCYRRRRVLEGWGFVMVGVGSVRRLGIWE</sequence>
<dbReference type="AlphaFoldDB" id="A0A8H6L191"/>
<reference evidence="2 3" key="1">
    <citation type="journal article" date="2020" name="Genomics">
        <title>Complete, high-quality genomes from long-read metagenomic sequencing of two wolf lichen thalli reveals enigmatic genome architecture.</title>
        <authorList>
            <person name="McKenzie S.K."/>
            <person name="Walston R.F."/>
            <person name="Allen J.L."/>
        </authorList>
    </citation>
    <scope>NUCLEOTIDE SEQUENCE [LARGE SCALE GENOMIC DNA]</scope>
    <source>
        <strain evidence="2">WasteWater2</strain>
    </source>
</reference>
<comment type="caution">
    <text evidence="2">The sequence shown here is derived from an EMBL/GenBank/DDBJ whole genome shotgun (WGS) entry which is preliminary data.</text>
</comment>
<proteinExistence type="predicted"/>
<dbReference type="GeneID" id="59291686"/>